<keyword evidence="2" id="KW-0560">Oxidoreductase</keyword>
<evidence type="ECO:0000256" key="3">
    <source>
        <dbReference type="RuleBase" id="RU000363"/>
    </source>
</evidence>
<reference evidence="4 5" key="1">
    <citation type="journal article" date="2012" name="Environ. Microbiol.">
        <title>The genome sequence of Desulfatibacillum alkenivorans AK-01: a blueprint for anaerobic alkane oxidation.</title>
        <authorList>
            <person name="Callaghan A.V."/>
            <person name="Morris B.E."/>
            <person name="Pereira I.A."/>
            <person name="McInerney M.J."/>
            <person name="Austin R.N."/>
            <person name="Groves J.T."/>
            <person name="Kukor J.J."/>
            <person name="Suflita J.M."/>
            <person name="Young L.Y."/>
            <person name="Zylstra G.J."/>
            <person name="Wawrik B."/>
        </authorList>
    </citation>
    <scope>NUCLEOTIDE SEQUENCE [LARGE SCALE GENOMIC DNA]</scope>
    <source>
        <strain evidence="4 5">AK-01</strain>
    </source>
</reference>
<dbReference type="RefSeq" id="WP_015947798.1">
    <property type="nucleotide sequence ID" value="NC_011768.1"/>
</dbReference>
<sequence>MDAFNGKIAVVTGAAAGIGKALCLALGRSGAFVIAAGHHLDRVERTAREVRDQGGSATAAQVDVTQEEDVKKIIDRTVQERGRLDYFFNNAGISIAGEMRDLSLDDWRRVLDVNLMGVLYGSHYAYAAMAAQGHGHIVNVSSLGGLLPFPVKGPYSASKHAVVGLTSTLRAEAARLGVKVSLVCPGLIETEIWEKTPIHKADNKDVKNIFTLPMLPVDKAAELTLKGVARNKGIIVFPFHAKLAWRAYRLSPALLTPMGWYMMRSFRKIRKNQA</sequence>
<dbReference type="FunFam" id="3.40.50.720:FF:000084">
    <property type="entry name" value="Short-chain dehydrogenase reductase"/>
    <property type="match status" value="1"/>
</dbReference>
<dbReference type="PRINTS" id="PR00081">
    <property type="entry name" value="GDHRDH"/>
</dbReference>
<evidence type="ECO:0000256" key="2">
    <source>
        <dbReference type="ARBA" id="ARBA00023002"/>
    </source>
</evidence>
<evidence type="ECO:0000313" key="5">
    <source>
        <dbReference type="Proteomes" id="UP000000739"/>
    </source>
</evidence>
<dbReference type="GO" id="GO:0016020">
    <property type="term" value="C:membrane"/>
    <property type="evidence" value="ECO:0007669"/>
    <property type="project" value="TreeGrafter"/>
</dbReference>
<comment type="similarity">
    <text evidence="1 3">Belongs to the short-chain dehydrogenases/reductases (SDR) family.</text>
</comment>
<dbReference type="Gene3D" id="3.40.50.720">
    <property type="entry name" value="NAD(P)-binding Rossmann-like Domain"/>
    <property type="match status" value="1"/>
</dbReference>
<dbReference type="CDD" id="cd05233">
    <property type="entry name" value="SDR_c"/>
    <property type="match status" value="1"/>
</dbReference>
<dbReference type="Proteomes" id="UP000000739">
    <property type="component" value="Chromosome"/>
</dbReference>
<dbReference type="PANTHER" id="PTHR44196:SF1">
    <property type="entry name" value="DEHYDROGENASE_REDUCTASE SDR FAMILY MEMBER 7B"/>
    <property type="match status" value="1"/>
</dbReference>
<protein>
    <submittedName>
        <fullName evidence="4">Short-chain dehydrogenase/reductase SDR</fullName>
    </submittedName>
</protein>
<evidence type="ECO:0000256" key="1">
    <source>
        <dbReference type="ARBA" id="ARBA00006484"/>
    </source>
</evidence>
<dbReference type="PRINTS" id="PR00080">
    <property type="entry name" value="SDRFAMILY"/>
</dbReference>
<dbReference type="PROSITE" id="PS00061">
    <property type="entry name" value="ADH_SHORT"/>
    <property type="match status" value="1"/>
</dbReference>
<organism evidence="4 5">
    <name type="scientific">Desulfatibacillum aliphaticivorans</name>
    <dbReference type="NCBI Taxonomy" id="218208"/>
    <lineage>
        <taxon>Bacteria</taxon>
        <taxon>Pseudomonadati</taxon>
        <taxon>Thermodesulfobacteriota</taxon>
        <taxon>Desulfobacteria</taxon>
        <taxon>Desulfobacterales</taxon>
        <taxon>Desulfatibacillaceae</taxon>
        <taxon>Desulfatibacillum</taxon>
    </lineage>
</organism>
<dbReference type="PANTHER" id="PTHR44196">
    <property type="entry name" value="DEHYDROGENASE/REDUCTASE SDR FAMILY MEMBER 7B"/>
    <property type="match status" value="1"/>
</dbReference>
<dbReference type="AlphaFoldDB" id="B8FBI5"/>
<dbReference type="HOGENOM" id="CLU_010194_2_10_7"/>
<dbReference type="SUPFAM" id="SSF51735">
    <property type="entry name" value="NAD(P)-binding Rossmann-fold domains"/>
    <property type="match status" value="1"/>
</dbReference>
<dbReference type="EMBL" id="CP001322">
    <property type="protein sequence ID" value="ACL04738.1"/>
    <property type="molecule type" value="Genomic_DNA"/>
</dbReference>
<proteinExistence type="inferred from homology"/>
<dbReference type="Pfam" id="PF00106">
    <property type="entry name" value="adh_short"/>
    <property type="match status" value="1"/>
</dbReference>
<name>B8FBI5_DESAL</name>
<gene>
    <name evidence="4" type="ordered locus">Dalk_3048</name>
</gene>
<dbReference type="eggNOG" id="COG4221">
    <property type="taxonomic scope" value="Bacteria"/>
</dbReference>
<dbReference type="InterPro" id="IPR002347">
    <property type="entry name" value="SDR_fam"/>
</dbReference>
<dbReference type="KEGG" id="dal:Dalk_3048"/>
<accession>B8FBI5</accession>
<dbReference type="InterPro" id="IPR036291">
    <property type="entry name" value="NAD(P)-bd_dom_sf"/>
</dbReference>
<dbReference type="InterPro" id="IPR020904">
    <property type="entry name" value="Sc_DH/Rdtase_CS"/>
</dbReference>
<dbReference type="GO" id="GO:0016491">
    <property type="term" value="F:oxidoreductase activity"/>
    <property type="evidence" value="ECO:0007669"/>
    <property type="project" value="UniProtKB-KW"/>
</dbReference>
<evidence type="ECO:0000313" key="4">
    <source>
        <dbReference type="EMBL" id="ACL04738.1"/>
    </source>
</evidence>
<keyword evidence="5" id="KW-1185">Reference proteome</keyword>